<comment type="caution">
    <text evidence="1">The sequence shown here is derived from an EMBL/GenBank/DDBJ whole genome shotgun (WGS) entry which is preliminary data.</text>
</comment>
<keyword evidence="2" id="KW-1185">Reference proteome</keyword>
<dbReference type="Proteomes" id="UP000622552">
    <property type="component" value="Unassembled WGS sequence"/>
</dbReference>
<protein>
    <submittedName>
        <fullName evidence="1">Uncharacterized protein</fullName>
    </submittedName>
</protein>
<dbReference type="AlphaFoldDB" id="A0A8J7GQZ5"/>
<accession>A0A8J7GQZ5</accession>
<sequence length="86" mass="9702">MESATSSEIVAFWLAPWETYRLVFNGLGWEVRSSDWLMAERIYYLTARSPSPLALPTSTGEQLPLDYGSVYFLQHGAAGWDAWLIG</sequence>
<gene>
    <name evidence="1" type="ORF">IW245_002722</name>
</gene>
<evidence type="ECO:0000313" key="1">
    <source>
        <dbReference type="EMBL" id="MBG6136528.1"/>
    </source>
</evidence>
<organism evidence="1 2">
    <name type="scientific">Longispora fulva</name>
    <dbReference type="NCBI Taxonomy" id="619741"/>
    <lineage>
        <taxon>Bacteria</taxon>
        <taxon>Bacillati</taxon>
        <taxon>Actinomycetota</taxon>
        <taxon>Actinomycetes</taxon>
        <taxon>Micromonosporales</taxon>
        <taxon>Micromonosporaceae</taxon>
        <taxon>Longispora</taxon>
    </lineage>
</organism>
<evidence type="ECO:0000313" key="2">
    <source>
        <dbReference type="Proteomes" id="UP000622552"/>
    </source>
</evidence>
<proteinExistence type="predicted"/>
<reference evidence="1" key="1">
    <citation type="submission" date="2020-11" db="EMBL/GenBank/DDBJ databases">
        <title>Sequencing the genomes of 1000 actinobacteria strains.</title>
        <authorList>
            <person name="Klenk H.-P."/>
        </authorList>
    </citation>
    <scope>NUCLEOTIDE SEQUENCE</scope>
    <source>
        <strain evidence="1">DSM 45356</strain>
    </source>
</reference>
<dbReference type="RefSeq" id="WP_197003491.1">
    <property type="nucleotide sequence ID" value="NZ_BONS01000015.1"/>
</dbReference>
<name>A0A8J7GQZ5_9ACTN</name>
<dbReference type="EMBL" id="JADOUF010000001">
    <property type="protein sequence ID" value="MBG6136528.1"/>
    <property type="molecule type" value="Genomic_DNA"/>
</dbReference>